<dbReference type="InterPro" id="IPR052359">
    <property type="entry name" value="HTH-type_reg/antitoxin"/>
</dbReference>
<comment type="caution">
    <text evidence="1">The sequence shown here is derived from an EMBL/GenBank/DDBJ whole genome shotgun (WGS) entry which is preliminary data.</text>
</comment>
<dbReference type="Proteomes" id="UP001592582">
    <property type="component" value="Unassembled WGS sequence"/>
</dbReference>
<evidence type="ECO:0000313" key="2">
    <source>
        <dbReference type="Proteomes" id="UP001592582"/>
    </source>
</evidence>
<dbReference type="PROSITE" id="PS50943">
    <property type="entry name" value="HTH_CROC1"/>
    <property type="match status" value="1"/>
</dbReference>
<proteinExistence type="predicted"/>
<dbReference type="InterPro" id="IPR010982">
    <property type="entry name" value="Lambda_DNA-bd_dom_sf"/>
</dbReference>
<dbReference type="SMART" id="SM00530">
    <property type="entry name" value="HTH_XRE"/>
    <property type="match status" value="1"/>
</dbReference>
<dbReference type="Gene3D" id="1.10.260.40">
    <property type="entry name" value="lambda repressor-like DNA-binding domains"/>
    <property type="match status" value="1"/>
</dbReference>
<gene>
    <name evidence="1" type="ORF">ACEZDG_34060</name>
</gene>
<dbReference type="InterPro" id="IPR001387">
    <property type="entry name" value="Cro/C1-type_HTH"/>
</dbReference>
<name>A0ABV6VKN5_9ACTN</name>
<reference evidence="1 2" key="1">
    <citation type="submission" date="2024-09" db="EMBL/GenBank/DDBJ databases">
        <authorList>
            <person name="Lee S.D."/>
        </authorList>
    </citation>
    <scope>NUCLEOTIDE SEQUENCE [LARGE SCALE GENOMIC DNA]</scope>
    <source>
        <strain evidence="1 2">N1-1</strain>
    </source>
</reference>
<dbReference type="PANTHER" id="PTHR36511">
    <property type="entry name" value="MERR FAMILY BACTERIAL REGULATORY PROTEIN"/>
    <property type="match status" value="1"/>
</dbReference>
<keyword evidence="2" id="KW-1185">Reference proteome</keyword>
<evidence type="ECO:0000313" key="1">
    <source>
        <dbReference type="EMBL" id="MFC1414300.1"/>
    </source>
</evidence>
<dbReference type="Pfam" id="PF01381">
    <property type="entry name" value="HTH_3"/>
    <property type="match status" value="1"/>
</dbReference>
<sequence length="745" mass="79389">MPDRSPASPLDAVAALLAAVAAGTVLPVPAERVRLREAAGLTEAAVAQALGVRVPSIQAWEAGRAEPAGERLEAYRQLLDGLATRFPAPAPAPAPTPAPAPAPRAETVPRKAATPARAVPSRSAQQRPDRDPRFANGPLLVLDGDGCAYGEGGLVLDCPAATVPALVAWTVDQARIGTPRLHASGKDGDPLVVLTATALERLGLPERLEDRRALRLPENHPVIKQLAKAGWKLTKRGFGPWARIYRPVDGGRRVCVQLALLPWDALDARAWGEDAGTLPAPDVAKLLTDYATRVLTPLGSPAVCGSELMSALRPPTRAVQGPDGGWRSGGLPGSLVVAVDPAPPEPPDEHPLAVGRGQGPDEVLDEEAFEWVRDPETLSDAECARPWAVGIDVNMAFAAAANRLRVGLGEAVLVQAPRFDKDLPGSWLIDLSEVALDPRLPSPFTPHGSTPAGPAWYTTPTVGYAHELVRLLGLPVRLEPIEGWLRPTEEQLHALVREHGARVPAAAWESGELEQLQRLGLEGVLEDERRQRALEFLGTVPRFDNGPYLDPWYKRLRDAYVATMAELGVTAELTPPQFLAAMEGHKQVDPGQAAVLSAIKATVKGGIGKLRERPQGAKHKPGEPWPALRRPSWRPDIRAAVIASARVNMHRKIMALALKADLYPIAVLSDCAVYPSAGPSPLDFLPHAADGKPLPGGFRLGVSPGMVKHEGTQALLGWAVPLMDQGHNPARHIKGGGHDAFLDGE</sequence>
<protein>
    <submittedName>
        <fullName evidence="1">Helix-turn-helix domain-containing protein</fullName>
    </submittedName>
</protein>
<accession>A0ABV6VKN5</accession>
<dbReference type="EMBL" id="JBHEZX010000023">
    <property type="protein sequence ID" value="MFC1414300.1"/>
    <property type="molecule type" value="Genomic_DNA"/>
</dbReference>
<organism evidence="1 2">
    <name type="scientific">Streptacidiphilus alkalitolerans</name>
    <dbReference type="NCBI Taxonomy" id="3342712"/>
    <lineage>
        <taxon>Bacteria</taxon>
        <taxon>Bacillati</taxon>
        <taxon>Actinomycetota</taxon>
        <taxon>Actinomycetes</taxon>
        <taxon>Kitasatosporales</taxon>
        <taxon>Streptomycetaceae</taxon>
        <taxon>Streptacidiphilus</taxon>
    </lineage>
</organism>
<dbReference type="PANTHER" id="PTHR36511:SF3">
    <property type="entry name" value="ANTITOXIN HIGA-2"/>
    <property type="match status" value="1"/>
</dbReference>
<dbReference type="CDD" id="cd00093">
    <property type="entry name" value="HTH_XRE"/>
    <property type="match status" value="1"/>
</dbReference>
<dbReference type="SUPFAM" id="SSF47413">
    <property type="entry name" value="lambda repressor-like DNA-binding domains"/>
    <property type="match status" value="1"/>
</dbReference>